<dbReference type="CDD" id="cd03215">
    <property type="entry name" value="ABC_Carb_Monos_II"/>
    <property type="match status" value="1"/>
</dbReference>
<dbReference type="HOGENOM" id="CLU_000604_92_3_9"/>
<dbReference type="GO" id="GO:0005524">
    <property type="term" value="F:ATP binding"/>
    <property type="evidence" value="ECO:0007669"/>
    <property type="project" value="UniProtKB-KW"/>
</dbReference>
<evidence type="ECO:0000256" key="5">
    <source>
        <dbReference type="ARBA" id="ARBA00022737"/>
    </source>
</evidence>
<evidence type="ECO:0000256" key="2">
    <source>
        <dbReference type="ARBA" id="ARBA00022448"/>
    </source>
</evidence>
<sequence>MGTILELQNITKRYPGVVALNNMSISFSEGEIHAIMGENGAGKSTMIKVITGAISAEEGRVIIGGQTFEKLTPLLSKEHGIGVIYQEFNLISSLSVAENMFLGDKTGNALMPDFSYMRKRAKEIMDEFGVDISPDRMVGELTTAQQQLVEIAKAICKNCKVLIMDEPSASIAMAEVENMFRIIRRLKAKGVTIIYISHRMDEVFDISDCVSVIRDGNYIGTRKIADVSRKDLICMMVGRELTESYPSRSTPIGDKVLEVRDLTGNGDFHINLELHKGEILGLGGLVGAGRTELAKMLFGDVRAQSGEIIVHGKPVKFKDTSMAIEAGIGLVPEDRKKEGAFLNYSIEWNIPSMSLKRISKATVIDYKEAQRLAEEYSARLRIKTPSLKQLVRNLSGGNQQKVVVAKVLAAQTDVIIFDEPTRGIDVGAKQEIYQLMNELITQGISIIMISSDMEELLGMSDRIVVLYEGKISGELQKAEFSQERVLELASGL</sequence>
<keyword evidence="2" id="KW-0813">Transport</keyword>
<comment type="caution">
    <text evidence="11">The sequence shown here is derived from an EMBL/GenBank/DDBJ whole genome shotgun (WGS) entry which is preliminary data.</text>
</comment>
<dbReference type="InterPro" id="IPR050107">
    <property type="entry name" value="ABC_carbohydrate_import_ATPase"/>
</dbReference>
<evidence type="ECO:0000313" key="12">
    <source>
        <dbReference type="Proteomes" id="UP000005384"/>
    </source>
</evidence>
<keyword evidence="9" id="KW-0472">Membrane</keyword>
<keyword evidence="4" id="KW-0762">Sugar transport</keyword>
<dbReference type="PANTHER" id="PTHR43790:SF3">
    <property type="entry name" value="D-ALLOSE IMPORT ATP-BINDING PROTEIN ALSA-RELATED"/>
    <property type="match status" value="1"/>
</dbReference>
<dbReference type="InterPro" id="IPR003439">
    <property type="entry name" value="ABC_transporter-like_ATP-bd"/>
</dbReference>
<dbReference type="InterPro" id="IPR017871">
    <property type="entry name" value="ABC_transporter-like_CS"/>
</dbReference>
<keyword evidence="7" id="KW-0067">ATP-binding</keyword>
<evidence type="ECO:0000256" key="7">
    <source>
        <dbReference type="ARBA" id="ARBA00022840"/>
    </source>
</evidence>
<dbReference type="InterPro" id="IPR027417">
    <property type="entry name" value="P-loop_NTPase"/>
</dbReference>
<dbReference type="RefSeq" id="WP_006781467.1">
    <property type="nucleotide sequence ID" value="NZ_CP040506.1"/>
</dbReference>
<dbReference type="SUPFAM" id="SSF52540">
    <property type="entry name" value="P-loop containing nucleoside triphosphate hydrolases"/>
    <property type="match status" value="2"/>
</dbReference>
<reference evidence="11 12" key="1">
    <citation type="submission" date="2011-08" db="EMBL/GenBank/DDBJ databases">
        <title>The Genome Sequence of Clostridium hathewayi WAL-18680.</title>
        <authorList>
            <consortium name="The Broad Institute Genome Sequencing Platform"/>
            <person name="Earl A."/>
            <person name="Ward D."/>
            <person name="Feldgarden M."/>
            <person name="Gevers D."/>
            <person name="Finegold S.M."/>
            <person name="Summanen P.H."/>
            <person name="Molitoris D.R."/>
            <person name="Song M."/>
            <person name="Daigneault M."/>
            <person name="Allen-Vercoe E."/>
            <person name="Young S.K."/>
            <person name="Zeng Q."/>
            <person name="Gargeya S."/>
            <person name="Fitzgerald M."/>
            <person name="Haas B."/>
            <person name="Abouelleil A."/>
            <person name="Alvarado L."/>
            <person name="Arachchi H.M."/>
            <person name="Berlin A."/>
            <person name="Brown A."/>
            <person name="Chapman S.B."/>
            <person name="Chen Z."/>
            <person name="Dunbar C."/>
            <person name="Freedman E."/>
            <person name="Gearin G."/>
            <person name="Gellesch M."/>
            <person name="Goldberg J."/>
            <person name="Griggs A."/>
            <person name="Gujja S."/>
            <person name="Heiman D."/>
            <person name="Howarth C."/>
            <person name="Larson L."/>
            <person name="Lui A."/>
            <person name="MacDonald P.J.P."/>
            <person name="Montmayeur A."/>
            <person name="Murphy C."/>
            <person name="Neiman D."/>
            <person name="Pearson M."/>
            <person name="Priest M."/>
            <person name="Roberts A."/>
            <person name="Saif S."/>
            <person name="Shea T."/>
            <person name="Shenoy N."/>
            <person name="Sisk P."/>
            <person name="Stolte C."/>
            <person name="Sykes S."/>
            <person name="Wortman J."/>
            <person name="Nusbaum C."/>
            <person name="Birren B."/>
        </authorList>
    </citation>
    <scope>NUCLEOTIDE SEQUENCE [LARGE SCALE GENOMIC DNA]</scope>
    <source>
        <strain evidence="11 12">WAL-18680</strain>
    </source>
</reference>
<feature type="domain" description="ABC transporter" evidence="10">
    <location>
        <begin position="252"/>
        <end position="488"/>
    </location>
</feature>
<evidence type="ECO:0000313" key="11">
    <source>
        <dbReference type="EMBL" id="EHI58518.1"/>
    </source>
</evidence>
<dbReference type="InterPro" id="IPR003593">
    <property type="entry name" value="AAA+_ATPase"/>
</dbReference>
<dbReference type="AlphaFoldDB" id="G5IJ04"/>
<keyword evidence="12" id="KW-1185">Reference proteome</keyword>
<keyword evidence="6" id="KW-0547">Nucleotide-binding</keyword>
<dbReference type="Proteomes" id="UP000005384">
    <property type="component" value="Unassembled WGS sequence"/>
</dbReference>
<feature type="domain" description="ABC transporter" evidence="10">
    <location>
        <begin position="5"/>
        <end position="240"/>
    </location>
</feature>
<keyword evidence="8" id="KW-1278">Translocase</keyword>
<dbReference type="GO" id="GO:0005886">
    <property type="term" value="C:plasma membrane"/>
    <property type="evidence" value="ECO:0007669"/>
    <property type="project" value="UniProtKB-SubCell"/>
</dbReference>
<protein>
    <recommendedName>
        <fullName evidence="10">ABC transporter domain-containing protein</fullName>
    </recommendedName>
</protein>
<comment type="subcellular location">
    <subcellularLocation>
        <location evidence="1">Cell membrane</location>
        <topology evidence="1">Peripheral membrane protein</topology>
    </subcellularLocation>
</comment>
<dbReference type="Gene3D" id="3.40.50.300">
    <property type="entry name" value="P-loop containing nucleotide triphosphate hydrolases"/>
    <property type="match status" value="2"/>
</dbReference>
<evidence type="ECO:0000256" key="8">
    <source>
        <dbReference type="ARBA" id="ARBA00022967"/>
    </source>
</evidence>
<dbReference type="GO" id="GO:0016887">
    <property type="term" value="F:ATP hydrolysis activity"/>
    <property type="evidence" value="ECO:0007669"/>
    <property type="project" value="InterPro"/>
</dbReference>
<dbReference type="FunFam" id="3.40.50.300:FF:000127">
    <property type="entry name" value="Ribose import ATP-binding protein RbsA"/>
    <property type="match status" value="1"/>
</dbReference>
<accession>G5IJ04</accession>
<dbReference type="SMART" id="SM00382">
    <property type="entry name" value="AAA"/>
    <property type="match status" value="2"/>
</dbReference>
<evidence type="ECO:0000259" key="10">
    <source>
        <dbReference type="PROSITE" id="PS50893"/>
    </source>
</evidence>
<name>G5IJ04_9FIRM</name>
<organism evidence="11 12">
    <name type="scientific">Hungatella hathewayi WAL-18680</name>
    <dbReference type="NCBI Taxonomy" id="742737"/>
    <lineage>
        <taxon>Bacteria</taxon>
        <taxon>Bacillati</taxon>
        <taxon>Bacillota</taxon>
        <taxon>Clostridia</taxon>
        <taxon>Lachnospirales</taxon>
        <taxon>Lachnospiraceae</taxon>
        <taxon>Hungatella</taxon>
    </lineage>
</organism>
<keyword evidence="5" id="KW-0677">Repeat</keyword>
<dbReference type="OrthoDB" id="9771863at2"/>
<dbReference type="Pfam" id="PF00005">
    <property type="entry name" value="ABC_tran"/>
    <property type="match status" value="2"/>
</dbReference>
<evidence type="ECO:0000256" key="9">
    <source>
        <dbReference type="ARBA" id="ARBA00023136"/>
    </source>
</evidence>
<dbReference type="PANTHER" id="PTHR43790">
    <property type="entry name" value="CARBOHYDRATE TRANSPORT ATP-BINDING PROTEIN MG119-RELATED"/>
    <property type="match status" value="1"/>
</dbReference>
<proteinExistence type="predicted"/>
<dbReference type="PATRIC" id="fig|742737.3.peg.3456"/>
<evidence type="ECO:0000256" key="1">
    <source>
        <dbReference type="ARBA" id="ARBA00004202"/>
    </source>
</evidence>
<evidence type="ECO:0000256" key="6">
    <source>
        <dbReference type="ARBA" id="ARBA00022741"/>
    </source>
</evidence>
<evidence type="ECO:0000256" key="3">
    <source>
        <dbReference type="ARBA" id="ARBA00022475"/>
    </source>
</evidence>
<keyword evidence="3" id="KW-1003">Cell membrane</keyword>
<gene>
    <name evidence="11" type="ORF">HMPREF9473_03477</name>
</gene>
<dbReference type="PROSITE" id="PS50893">
    <property type="entry name" value="ABC_TRANSPORTER_2"/>
    <property type="match status" value="2"/>
</dbReference>
<dbReference type="PROSITE" id="PS00211">
    <property type="entry name" value="ABC_TRANSPORTER_1"/>
    <property type="match status" value="1"/>
</dbReference>
<dbReference type="EMBL" id="ADLN01000096">
    <property type="protein sequence ID" value="EHI58518.1"/>
    <property type="molecule type" value="Genomic_DNA"/>
</dbReference>
<evidence type="ECO:0000256" key="4">
    <source>
        <dbReference type="ARBA" id="ARBA00022597"/>
    </source>
</evidence>
<dbReference type="CDD" id="cd03216">
    <property type="entry name" value="ABC_Carb_Monos_I"/>
    <property type="match status" value="1"/>
</dbReference>